<evidence type="ECO:0000313" key="3">
    <source>
        <dbReference type="EMBL" id="KAH0501272.1"/>
    </source>
</evidence>
<protein>
    <submittedName>
        <fullName evidence="3">Protein Spindly</fullName>
    </submittedName>
</protein>
<dbReference type="EMBL" id="JAATJU010026777">
    <property type="protein sequence ID" value="KAH0501272.1"/>
    <property type="molecule type" value="Genomic_DNA"/>
</dbReference>
<dbReference type="GO" id="GO:0043515">
    <property type="term" value="F:kinetochore binding"/>
    <property type="evidence" value="ECO:0007669"/>
    <property type="project" value="TreeGrafter"/>
</dbReference>
<evidence type="ECO:0000256" key="1">
    <source>
        <dbReference type="ARBA" id="ARBA00023054"/>
    </source>
</evidence>
<reference evidence="3" key="1">
    <citation type="submission" date="2020-03" db="EMBL/GenBank/DDBJ databases">
        <title>Studies in the Genomics of Life Span.</title>
        <authorList>
            <person name="Glass D."/>
        </authorList>
    </citation>
    <scope>NUCLEOTIDE SEQUENCE</scope>
    <source>
        <strain evidence="3">LTLLF</strain>
        <tissue evidence="3">Muscle</tissue>
    </source>
</reference>
<comment type="caution">
    <text evidence="3">The sequence shown here is derived from an EMBL/GenBank/DDBJ whole genome shotgun (WGS) entry which is preliminary data.</text>
</comment>
<dbReference type="Proteomes" id="UP000710432">
    <property type="component" value="Unassembled WGS sequence"/>
</dbReference>
<dbReference type="GO" id="GO:0034501">
    <property type="term" value="P:protein localization to kinetochore"/>
    <property type="evidence" value="ECO:0007669"/>
    <property type="project" value="TreeGrafter"/>
</dbReference>
<dbReference type="GO" id="GO:0000940">
    <property type="term" value="C:outer kinetochore"/>
    <property type="evidence" value="ECO:0007669"/>
    <property type="project" value="TreeGrafter"/>
</dbReference>
<feature type="coiled-coil region" evidence="2">
    <location>
        <begin position="13"/>
        <end position="102"/>
    </location>
</feature>
<dbReference type="PANTHER" id="PTHR32123">
    <property type="entry name" value="BICD FAMILY-LIKE CARGO ADAPTER"/>
    <property type="match status" value="1"/>
</dbReference>
<sequence>MLESLSCEREAVKQQQKTQLEQLNRSHRKEVNDLKNKLAKPKVELDEARLSEKQLKQKLDHQKEVLAHKSEELRLMTEQRMLNSMSSEVLALQIELNEMEDVKIAPQEEVNELQYKQEQLECFNASLMYRIDRLQEEK</sequence>
<evidence type="ECO:0000313" key="4">
    <source>
        <dbReference type="Proteomes" id="UP000710432"/>
    </source>
</evidence>
<organism evidence="3 4">
    <name type="scientific">Microtus ochrogaster</name>
    <name type="common">Prairie vole</name>
    <dbReference type="NCBI Taxonomy" id="79684"/>
    <lineage>
        <taxon>Eukaryota</taxon>
        <taxon>Metazoa</taxon>
        <taxon>Chordata</taxon>
        <taxon>Craniata</taxon>
        <taxon>Vertebrata</taxon>
        <taxon>Euteleostomi</taxon>
        <taxon>Mammalia</taxon>
        <taxon>Eutheria</taxon>
        <taxon>Euarchontoglires</taxon>
        <taxon>Glires</taxon>
        <taxon>Rodentia</taxon>
        <taxon>Myomorpha</taxon>
        <taxon>Muroidea</taxon>
        <taxon>Cricetidae</taxon>
        <taxon>Arvicolinae</taxon>
        <taxon>Microtus</taxon>
    </lineage>
</organism>
<dbReference type="GO" id="GO:0000922">
    <property type="term" value="C:spindle pole"/>
    <property type="evidence" value="ECO:0007669"/>
    <property type="project" value="TreeGrafter"/>
</dbReference>
<dbReference type="InterPro" id="IPR051149">
    <property type="entry name" value="Spindly/BICDR_Dynein_Adapter"/>
</dbReference>
<gene>
    <name evidence="3" type="ORF">LTLLF_197520</name>
</gene>
<dbReference type="PANTHER" id="PTHR32123:SF9">
    <property type="entry name" value="PROTEIN SPINDLY"/>
    <property type="match status" value="1"/>
</dbReference>
<name>A0A8J6G081_MICOH</name>
<dbReference type="GO" id="GO:0000132">
    <property type="term" value="P:establishment of mitotic spindle orientation"/>
    <property type="evidence" value="ECO:0007669"/>
    <property type="project" value="TreeGrafter"/>
</dbReference>
<evidence type="ECO:0000256" key="2">
    <source>
        <dbReference type="SAM" id="Coils"/>
    </source>
</evidence>
<dbReference type="GO" id="GO:0007080">
    <property type="term" value="P:mitotic metaphase chromosome alignment"/>
    <property type="evidence" value="ECO:0007669"/>
    <property type="project" value="TreeGrafter"/>
</dbReference>
<proteinExistence type="predicted"/>
<accession>A0A8J6G081</accession>
<dbReference type="AlphaFoldDB" id="A0A8J6G081"/>
<keyword evidence="1 2" id="KW-0175">Coiled coil</keyword>